<keyword evidence="1" id="KW-0812">Transmembrane</keyword>
<feature type="transmembrane region" description="Helical" evidence="1">
    <location>
        <begin position="12"/>
        <end position="32"/>
    </location>
</feature>
<sequence length="145" mass="15572">MANVKLTTLRKIVFSLAGVALMLFAGISFYQIRHLKEPVVLGPGVTQVKNLSDYFKGIKGTINDSYVYILEGEDSGGTVLVIGGTHPEEPASRLAAWIFTENAVLEQGKLLVILSANRSATTVTRLGGAYPPDYTIDTPWGGQSS</sequence>
<keyword evidence="1" id="KW-0472">Membrane</keyword>
<protein>
    <recommendedName>
        <fullName evidence="3">Peptidase M14 carboxypeptidase A domain-containing protein</fullName>
    </recommendedName>
</protein>
<name>X0WMS7_9ZZZZ</name>
<dbReference type="AlphaFoldDB" id="X0WMS7"/>
<reference evidence="2" key="1">
    <citation type="journal article" date="2014" name="Front. Microbiol.">
        <title>High frequency of phylogenetically diverse reductive dehalogenase-homologous genes in deep subseafloor sedimentary metagenomes.</title>
        <authorList>
            <person name="Kawai M."/>
            <person name="Futagami T."/>
            <person name="Toyoda A."/>
            <person name="Takaki Y."/>
            <person name="Nishi S."/>
            <person name="Hori S."/>
            <person name="Arai W."/>
            <person name="Tsubouchi T."/>
            <person name="Morono Y."/>
            <person name="Uchiyama I."/>
            <person name="Ito T."/>
            <person name="Fujiyama A."/>
            <person name="Inagaki F."/>
            <person name="Takami H."/>
        </authorList>
    </citation>
    <scope>NUCLEOTIDE SEQUENCE</scope>
    <source>
        <strain evidence="2">Expedition CK06-06</strain>
    </source>
</reference>
<feature type="non-terminal residue" evidence="2">
    <location>
        <position position="145"/>
    </location>
</feature>
<evidence type="ECO:0000256" key="1">
    <source>
        <dbReference type="SAM" id="Phobius"/>
    </source>
</evidence>
<proteinExistence type="predicted"/>
<comment type="caution">
    <text evidence="2">The sequence shown here is derived from an EMBL/GenBank/DDBJ whole genome shotgun (WGS) entry which is preliminary data.</text>
</comment>
<evidence type="ECO:0000313" key="2">
    <source>
        <dbReference type="EMBL" id="GAG25828.1"/>
    </source>
</evidence>
<evidence type="ECO:0008006" key="3">
    <source>
        <dbReference type="Google" id="ProtNLM"/>
    </source>
</evidence>
<dbReference type="EMBL" id="BARS01038728">
    <property type="protein sequence ID" value="GAG25828.1"/>
    <property type="molecule type" value="Genomic_DNA"/>
</dbReference>
<accession>X0WMS7</accession>
<keyword evidence="1" id="KW-1133">Transmembrane helix</keyword>
<organism evidence="2">
    <name type="scientific">marine sediment metagenome</name>
    <dbReference type="NCBI Taxonomy" id="412755"/>
    <lineage>
        <taxon>unclassified sequences</taxon>
        <taxon>metagenomes</taxon>
        <taxon>ecological metagenomes</taxon>
    </lineage>
</organism>
<gene>
    <name evidence="2" type="ORF">S01H1_59225</name>
</gene>